<accession>A0ABQ2QQG0</accession>
<dbReference type="Gene3D" id="2.70.70.10">
    <property type="entry name" value="Glucose Permease (Domain IIA)"/>
    <property type="match status" value="1"/>
</dbReference>
<dbReference type="InterPro" id="IPR050570">
    <property type="entry name" value="Cell_wall_metabolism_enzyme"/>
</dbReference>
<proteinExistence type="predicted"/>
<dbReference type="PANTHER" id="PTHR21666">
    <property type="entry name" value="PEPTIDASE-RELATED"/>
    <property type="match status" value="1"/>
</dbReference>
<dbReference type="InterPro" id="IPR016047">
    <property type="entry name" value="M23ase_b-sheet_dom"/>
</dbReference>
<feature type="chain" id="PRO_5045402255" description="M23ase beta-sheet core domain-containing protein" evidence="3">
    <location>
        <begin position="27"/>
        <end position="222"/>
    </location>
</feature>
<evidence type="ECO:0000256" key="1">
    <source>
        <dbReference type="ARBA" id="ARBA00022729"/>
    </source>
</evidence>
<feature type="compositionally biased region" description="Basic and acidic residues" evidence="2">
    <location>
        <begin position="27"/>
        <end position="36"/>
    </location>
</feature>
<sequence length="222" mass="23702">MSSFRTLGTHLLLPALLMTAPGAAGAPDRDREDPTGRPETVVPRPGSLHPGPRRPSPHPEAASPPHSEAELPPHPRVTGPSPRWDPPLTGRLHVLRGFAPPARPWLAGHRGTDLAAPPGTEVRAAGAGTVGYAGPLAGRDVVTVLHDDGLRTTYLPVTPSVRRGQAVERNQVIGALQDVPGHCPAGCLHWGLLRDRLYLDPLLLLGRGQVRLLPSRPARRDR</sequence>
<keyword evidence="1 3" id="KW-0732">Signal</keyword>
<feature type="domain" description="M23ase beta-sheet core" evidence="4">
    <location>
        <begin position="108"/>
        <end position="201"/>
    </location>
</feature>
<keyword evidence="6" id="KW-1185">Reference proteome</keyword>
<feature type="signal peptide" evidence="3">
    <location>
        <begin position="1"/>
        <end position="26"/>
    </location>
</feature>
<evidence type="ECO:0000313" key="5">
    <source>
        <dbReference type="EMBL" id="GGP89399.1"/>
    </source>
</evidence>
<name>A0ABQ2QQG0_9ACTN</name>
<dbReference type="Pfam" id="PF01551">
    <property type="entry name" value="Peptidase_M23"/>
    <property type="match status" value="1"/>
</dbReference>
<dbReference type="EMBL" id="BMQJ01000003">
    <property type="protein sequence ID" value="GGP89399.1"/>
    <property type="molecule type" value="Genomic_DNA"/>
</dbReference>
<comment type="caution">
    <text evidence="5">The sequence shown here is derived from an EMBL/GenBank/DDBJ whole genome shotgun (WGS) entry which is preliminary data.</text>
</comment>
<feature type="region of interest" description="Disordered" evidence="2">
    <location>
        <begin position="21"/>
        <end position="88"/>
    </location>
</feature>
<dbReference type="InterPro" id="IPR011055">
    <property type="entry name" value="Dup_hybrid_motif"/>
</dbReference>
<organism evidence="5 6">
    <name type="scientific">Streptosporangium pseudovulgare</name>
    <dbReference type="NCBI Taxonomy" id="35765"/>
    <lineage>
        <taxon>Bacteria</taxon>
        <taxon>Bacillati</taxon>
        <taxon>Actinomycetota</taxon>
        <taxon>Actinomycetes</taxon>
        <taxon>Streptosporangiales</taxon>
        <taxon>Streptosporangiaceae</taxon>
        <taxon>Streptosporangium</taxon>
    </lineage>
</organism>
<dbReference type="CDD" id="cd12797">
    <property type="entry name" value="M23_peptidase"/>
    <property type="match status" value="1"/>
</dbReference>
<evidence type="ECO:0000256" key="2">
    <source>
        <dbReference type="SAM" id="MobiDB-lite"/>
    </source>
</evidence>
<evidence type="ECO:0000256" key="3">
    <source>
        <dbReference type="SAM" id="SignalP"/>
    </source>
</evidence>
<dbReference type="SUPFAM" id="SSF51261">
    <property type="entry name" value="Duplicated hybrid motif"/>
    <property type="match status" value="1"/>
</dbReference>
<reference evidence="6" key="1">
    <citation type="journal article" date="2019" name="Int. J. Syst. Evol. Microbiol.">
        <title>The Global Catalogue of Microorganisms (GCM) 10K type strain sequencing project: providing services to taxonomists for standard genome sequencing and annotation.</title>
        <authorList>
            <consortium name="The Broad Institute Genomics Platform"/>
            <consortium name="The Broad Institute Genome Sequencing Center for Infectious Disease"/>
            <person name="Wu L."/>
            <person name="Ma J."/>
        </authorList>
    </citation>
    <scope>NUCLEOTIDE SEQUENCE [LARGE SCALE GENOMIC DNA]</scope>
    <source>
        <strain evidence="6">JCM 3115</strain>
    </source>
</reference>
<gene>
    <name evidence="5" type="ORF">GCM10010140_19130</name>
</gene>
<evidence type="ECO:0000313" key="6">
    <source>
        <dbReference type="Proteomes" id="UP000611554"/>
    </source>
</evidence>
<dbReference type="Proteomes" id="UP000611554">
    <property type="component" value="Unassembled WGS sequence"/>
</dbReference>
<protein>
    <recommendedName>
        <fullName evidence="4">M23ase beta-sheet core domain-containing protein</fullName>
    </recommendedName>
</protein>
<dbReference type="PANTHER" id="PTHR21666:SF289">
    <property type="entry name" value="L-ALA--D-GLU ENDOPEPTIDASE"/>
    <property type="match status" value="1"/>
</dbReference>
<evidence type="ECO:0000259" key="4">
    <source>
        <dbReference type="Pfam" id="PF01551"/>
    </source>
</evidence>